<proteinExistence type="predicted"/>
<gene>
    <name evidence="1" type="ordered locus">Metin_1126</name>
</gene>
<evidence type="ECO:0000313" key="1">
    <source>
        <dbReference type="EMBL" id="ADG13780.1"/>
    </source>
</evidence>
<dbReference type="GeneID" id="9132143"/>
<dbReference type="Proteomes" id="UP000002061">
    <property type="component" value="Chromosome"/>
</dbReference>
<dbReference type="eggNOG" id="arCOG02469">
    <property type="taxonomic scope" value="Archaea"/>
</dbReference>
<dbReference type="OrthoDB" id="146618at2157"/>
<dbReference type="InterPro" id="IPR003745">
    <property type="entry name" value="DUF166"/>
</dbReference>
<accession>D5VT77</accession>
<keyword evidence="2" id="KW-1185">Reference proteome</keyword>
<dbReference type="AlphaFoldDB" id="D5VT77"/>
<protein>
    <submittedName>
        <fullName evidence="1">Uncharacterized protein</fullName>
    </submittedName>
</protein>
<dbReference type="EMBL" id="CP002009">
    <property type="protein sequence ID" value="ADG13780.1"/>
    <property type="molecule type" value="Genomic_DNA"/>
</dbReference>
<evidence type="ECO:0000313" key="2">
    <source>
        <dbReference type="Proteomes" id="UP000002061"/>
    </source>
</evidence>
<dbReference type="RefSeq" id="WP_013100525.1">
    <property type="nucleotide sequence ID" value="NC_014122.1"/>
</dbReference>
<organism evidence="1 2">
    <name type="scientific">Methanocaldococcus infernus (strain DSM 11812 / JCM 15783 / ME)</name>
    <dbReference type="NCBI Taxonomy" id="573063"/>
    <lineage>
        <taxon>Archaea</taxon>
        <taxon>Methanobacteriati</taxon>
        <taxon>Methanobacteriota</taxon>
        <taxon>Methanomada group</taxon>
        <taxon>Methanococci</taxon>
        <taxon>Methanococcales</taxon>
        <taxon>Methanocaldococcaceae</taxon>
        <taxon>Methanocaldococcus</taxon>
    </lineage>
</organism>
<dbReference type="KEGG" id="mif:Metin_1126"/>
<dbReference type="HOGENOM" id="CLU_110109_0_0_2"/>
<name>D5VT77_METIM</name>
<sequence>MKVAIITDGVYGENAYKTISKRFPTDLIRVSYSGELDDLKVSFDKPLNHDLYILYIRDPDATLEVIKKIREKGEEPIILGISFGKGLAKKFKNVYAPELLCSDLPIEPFNKYFGTPKVKLYIKNNKIYKYEILKETPCGSVEKVLEEFKGKEFNDKTLKDMGLRIQHFCKAGKLRLFKEKTCKKVKVGENLVKNIEVYFMSK</sequence>
<dbReference type="STRING" id="573063.Metin_1126"/>
<reference evidence="1" key="1">
    <citation type="submission" date="2010-04" db="EMBL/GenBank/DDBJ databases">
        <title>Complete sequence of Methanocaldococcus infernus ME.</title>
        <authorList>
            <consortium name="US DOE Joint Genome Institute"/>
            <person name="Lucas S."/>
            <person name="Copeland A."/>
            <person name="Lapidus A."/>
            <person name="Cheng J.-F."/>
            <person name="Bruce D."/>
            <person name="Goodwin L."/>
            <person name="Pitluck S."/>
            <person name="Munk A.C."/>
            <person name="Detter J.C."/>
            <person name="Han C."/>
            <person name="Tapia R."/>
            <person name="Land M."/>
            <person name="Hauser L."/>
            <person name="Kyrpides N."/>
            <person name="Mikhailova N."/>
            <person name="Sieprawska-Lupa M."/>
            <person name="Whitman W.B."/>
            <person name="Woyke T."/>
        </authorList>
    </citation>
    <scope>NUCLEOTIDE SEQUENCE [LARGE SCALE GENOMIC DNA]</scope>
    <source>
        <strain evidence="1">ME</strain>
    </source>
</reference>
<dbReference type="Pfam" id="PF02593">
    <property type="entry name" value="DUF166"/>
    <property type="match status" value="1"/>
</dbReference>